<evidence type="ECO:0008006" key="3">
    <source>
        <dbReference type="Google" id="ProtNLM"/>
    </source>
</evidence>
<proteinExistence type="predicted"/>
<accession>D8PIX1</accession>
<dbReference type="SUPFAM" id="SSF49478">
    <property type="entry name" value="Cna protein B-type domain"/>
    <property type="match status" value="1"/>
</dbReference>
<protein>
    <recommendedName>
        <fullName evidence="3">DUF4198 domain-containing protein</fullName>
    </recommendedName>
</protein>
<gene>
    <name evidence="1" type="ORF">NIDE3523</name>
</gene>
<name>D8PIX1_9BACT</name>
<dbReference type="InterPro" id="IPR019613">
    <property type="entry name" value="DUF4198"/>
</dbReference>
<organism evidence="1 2">
    <name type="scientific">Nitrospira defluvii</name>
    <dbReference type="NCBI Taxonomy" id="330214"/>
    <lineage>
        <taxon>Bacteria</taxon>
        <taxon>Pseudomonadati</taxon>
        <taxon>Nitrospirota</taxon>
        <taxon>Nitrospiria</taxon>
        <taxon>Nitrospirales</taxon>
        <taxon>Nitrospiraceae</taxon>
        <taxon>Nitrospira</taxon>
    </lineage>
</organism>
<dbReference type="eggNOG" id="COG5266">
    <property type="taxonomic scope" value="Bacteria"/>
</dbReference>
<evidence type="ECO:0000313" key="1">
    <source>
        <dbReference type="EMBL" id="CBK43208.1"/>
    </source>
</evidence>
<dbReference type="Pfam" id="PF10670">
    <property type="entry name" value="DUF4198"/>
    <property type="match status" value="1"/>
</dbReference>
<reference evidence="1 2" key="1">
    <citation type="journal article" date="2010" name="Proc. Natl. Acad. Sci. U.S.A.">
        <title>A Nitrospira metagenome illuminates the physiology and evolution of globally important nitrite-oxidizing bacteria.</title>
        <authorList>
            <person name="Lucker S."/>
            <person name="Wagner M."/>
            <person name="Maixner F."/>
            <person name="Pelletier E."/>
            <person name="Koch H."/>
            <person name="Vacherie B."/>
            <person name="Rattei T."/>
            <person name="Sinninghe Damste J."/>
            <person name="Spieck E."/>
            <person name="Le Paslier D."/>
            <person name="Daims H."/>
        </authorList>
    </citation>
    <scope>NUCLEOTIDE SEQUENCE [LARGE SCALE GENOMIC DNA]</scope>
</reference>
<dbReference type="KEGG" id="nde:NIDE3523"/>
<evidence type="ECO:0000313" key="2">
    <source>
        <dbReference type="Proteomes" id="UP000001660"/>
    </source>
</evidence>
<dbReference type="EMBL" id="FP929003">
    <property type="protein sequence ID" value="CBK43208.1"/>
    <property type="molecule type" value="Genomic_DNA"/>
</dbReference>
<dbReference type="STRING" id="330214.NIDE3523"/>
<keyword evidence="2" id="KW-1185">Reference proteome</keyword>
<dbReference type="Proteomes" id="UP000001660">
    <property type="component" value="Chromosome"/>
</dbReference>
<dbReference type="HOGENOM" id="CLU_902211_0_0_0"/>
<sequence length="308" mass="34049">MRYGEPLSDARTPLADFFRILLSSMCDPLRGFSSKGVLMMDRRRWAVGLWSAMVLSVLAGPSSAGAHFVWVEADATAPSEMGQPFKVYFGEYSEFLREERGGRLDSIDGVTLRVQDSKQGTTEVALTKQVNHFAGALPSCLPGRNAVVAQQAQAPVQDLRKHDIGLVKPMFYARTYFMCLEEGRINEHEREQAAPMALDMIPLTKGLNLATGRVSHVPGGEIVVKGFFKGQPLPNTTVLVHAPIGWDKELKTDGEGIVAFTPLWPGRYVLELIHVDKTPGEFQGKAYEALRHRSTLAIQVRPERSGEK</sequence>
<dbReference type="AlphaFoldDB" id="D8PIX1"/>